<reference evidence="6 7" key="1">
    <citation type="submission" date="2018-09" db="EMBL/GenBank/DDBJ databases">
        <title>Draft genome sequence of Rhodopseudomonas palustris 2.1.18.</title>
        <authorList>
            <person name="Robertson S.L."/>
            <person name="Meyer T.E."/>
            <person name="Kyndt J.A."/>
        </authorList>
    </citation>
    <scope>NUCLEOTIDE SEQUENCE [LARGE SCALE GENOMIC DNA]</scope>
    <source>
        <strain evidence="6 7">2.1.18</strain>
    </source>
</reference>
<dbReference type="AlphaFoldDB" id="A0A418VLH7"/>
<dbReference type="InterPro" id="IPR009057">
    <property type="entry name" value="Homeodomain-like_sf"/>
</dbReference>
<evidence type="ECO:0000256" key="3">
    <source>
        <dbReference type="ARBA" id="ARBA00023163"/>
    </source>
</evidence>
<dbReference type="SMART" id="SM00342">
    <property type="entry name" value="HTH_ARAC"/>
    <property type="match status" value="1"/>
</dbReference>
<dbReference type="InterPro" id="IPR050204">
    <property type="entry name" value="AraC_XylS_family_regulators"/>
</dbReference>
<name>A0A418VLH7_RHOPL</name>
<accession>A0A418VLH7</accession>
<keyword evidence="1" id="KW-0805">Transcription regulation</keyword>
<evidence type="ECO:0000259" key="5">
    <source>
        <dbReference type="PROSITE" id="PS01124"/>
    </source>
</evidence>
<sequence>MERSGDDITGETTTDPFASIAEFLEEASAAVAGDPMVARTCIARAAMLLREVQARHAPAGCEPSTRGSGPGLARWKLNRVILHVEQHLDGNLRVRDLARLTGLSPGHFARAFQQSVGIAPRHFLIERRIERAKTLMQTSDLTLCEIALACGLSDQAHLSRLFRRHTGTTPNAWRREWRAAGQRTPNFVRSPGLASDDSPRSADASAG</sequence>
<keyword evidence="2" id="KW-0238">DNA-binding</keyword>
<dbReference type="Gene3D" id="1.10.10.60">
    <property type="entry name" value="Homeodomain-like"/>
    <property type="match status" value="1"/>
</dbReference>
<dbReference type="Proteomes" id="UP000285523">
    <property type="component" value="Unassembled WGS sequence"/>
</dbReference>
<evidence type="ECO:0000313" key="6">
    <source>
        <dbReference type="EMBL" id="RJF77005.1"/>
    </source>
</evidence>
<evidence type="ECO:0000256" key="4">
    <source>
        <dbReference type="SAM" id="MobiDB-lite"/>
    </source>
</evidence>
<evidence type="ECO:0000256" key="2">
    <source>
        <dbReference type="ARBA" id="ARBA00023125"/>
    </source>
</evidence>
<dbReference type="OrthoDB" id="9806208at2"/>
<dbReference type="GO" id="GO:0003700">
    <property type="term" value="F:DNA-binding transcription factor activity"/>
    <property type="evidence" value="ECO:0007669"/>
    <property type="project" value="InterPro"/>
</dbReference>
<dbReference type="PANTHER" id="PTHR46796:SF6">
    <property type="entry name" value="ARAC SUBFAMILY"/>
    <property type="match status" value="1"/>
</dbReference>
<proteinExistence type="predicted"/>
<feature type="domain" description="HTH araC/xylS-type" evidence="5">
    <location>
        <begin position="78"/>
        <end position="176"/>
    </location>
</feature>
<protein>
    <submittedName>
        <fullName evidence="6">AraC family transcriptional regulator</fullName>
    </submittedName>
</protein>
<dbReference type="InterPro" id="IPR018060">
    <property type="entry name" value="HTH_AraC"/>
</dbReference>
<dbReference type="InterPro" id="IPR018062">
    <property type="entry name" value="HTH_AraC-typ_CS"/>
</dbReference>
<dbReference type="PANTHER" id="PTHR46796">
    <property type="entry name" value="HTH-TYPE TRANSCRIPTIONAL ACTIVATOR RHAS-RELATED"/>
    <property type="match status" value="1"/>
</dbReference>
<dbReference type="GO" id="GO:0043565">
    <property type="term" value="F:sequence-specific DNA binding"/>
    <property type="evidence" value="ECO:0007669"/>
    <property type="project" value="InterPro"/>
</dbReference>
<dbReference type="RefSeq" id="WP_119855258.1">
    <property type="nucleotide sequence ID" value="NZ_QYYD01000003.1"/>
</dbReference>
<dbReference type="EMBL" id="QYYD01000003">
    <property type="protein sequence ID" value="RJF77005.1"/>
    <property type="molecule type" value="Genomic_DNA"/>
</dbReference>
<evidence type="ECO:0000256" key="1">
    <source>
        <dbReference type="ARBA" id="ARBA00023015"/>
    </source>
</evidence>
<dbReference type="PROSITE" id="PS01124">
    <property type="entry name" value="HTH_ARAC_FAMILY_2"/>
    <property type="match status" value="1"/>
</dbReference>
<organism evidence="6 7">
    <name type="scientific">Rhodopseudomonas palustris</name>
    <dbReference type="NCBI Taxonomy" id="1076"/>
    <lineage>
        <taxon>Bacteria</taxon>
        <taxon>Pseudomonadati</taxon>
        <taxon>Pseudomonadota</taxon>
        <taxon>Alphaproteobacteria</taxon>
        <taxon>Hyphomicrobiales</taxon>
        <taxon>Nitrobacteraceae</taxon>
        <taxon>Rhodopseudomonas</taxon>
    </lineage>
</organism>
<dbReference type="SUPFAM" id="SSF46689">
    <property type="entry name" value="Homeodomain-like"/>
    <property type="match status" value="2"/>
</dbReference>
<feature type="region of interest" description="Disordered" evidence="4">
    <location>
        <begin position="178"/>
        <end position="207"/>
    </location>
</feature>
<keyword evidence="3" id="KW-0804">Transcription</keyword>
<dbReference type="PROSITE" id="PS00041">
    <property type="entry name" value="HTH_ARAC_FAMILY_1"/>
    <property type="match status" value="1"/>
</dbReference>
<evidence type="ECO:0000313" key="7">
    <source>
        <dbReference type="Proteomes" id="UP000285523"/>
    </source>
</evidence>
<dbReference type="Pfam" id="PF12833">
    <property type="entry name" value="HTH_18"/>
    <property type="match status" value="1"/>
</dbReference>
<gene>
    <name evidence="6" type="ORF">D4Q52_04005</name>
</gene>
<comment type="caution">
    <text evidence="6">The sequence shown here is derived from an EMBL/GenBank/DDBJ whole genome shotgun (WGS) entry which is preliminary data.</text>
</comment>